<evidence type="ECO:0000259" key="7">
    <source>
        <dbReference type="Pfam" id="PF00082"/>
    </source>
</evidence>
<dbReference type="PRINTS" id="PR00723">
    <property type="entry name" value="SUBTILISIN"/>
</dbReference>
<keyword evidence="4 5" id="KW-0720">Serine protease</keyword>
<comment type="caution">
    <text evidence="8">The sequence shown here is derived from an EMBL/GenBank/DDBJ whole genome shotgun (WGS) entry which is preliminary data.</text>
</comment>
<dbReference type="GO" id="GO:0004252">
    <property type="term" value="F:serine-type endopeptidase activity"/>
    <property type="evidence" value="ECO:0007669"/>
    <property type="project" value="UniProtKB-UniRule"/>
</dbReference>
<dbReference type="InterPro" id="IPR036852">
    <property type="entry name" value="Peptidase_S8/S53_dom_sf"/>
</dbReference>
<dbReference type="FunFam" id="3.40.50.200:FF:000007">
    <property type="entry name" value="Subtilisin-like serine protease"/>
    <property type="match status" value="1"/>
</dbReference>
<dbReference type="SUPFAM" id="SSF52743">
    <property type="entry name" value="Subtilisin-like"/>
    <property type="match status" value="1"/>
</dbReference>
<reference evidence="8" key="1">
    <citation type="submission" date="2022-07" db="EMBL/GenBank/DDBJ databases">
        <title>Genome Sequence of Agrocybe chaxingu.</title>
        <authorList>
            <person name="Buettner E."/>
        </authorList>
    </citation>
    <scope>NUCLEOTIDE SEQUENCE</scope>
    <source>
        <strain evidence="8">MP-N11</strain>
    </source>
</reference>
<proteinExistence type="inferred from homology"/>
<dbReference type="Pfam" id="PF00082">
    <property type="entry name" value="Peptidase_S8"/>
    <property type="match status" value="1"/>
</dbReference>
<dbReference type="PANTHER" id="PTHR43806">
    <property type="entry name" value="PEPTIDASE S8"/>
    <property type="match status" value="1"/>
</dbReference>
<dbReference type="PROSITE" id="PS00138">
    <property type="entry name" value="SUBTILASE_SER"/>
    <property type="match status" value="1"/>
</dbReference>
<dbReference type="EMBL" id="JANKHO010000559">
    <property type="protein sequence ID" value="KAJ3508472.1"/>
    <property type="molecule type" value="Genomic_DNA"/>
</dbReference>
<evidence type="ECO:0000256" key="5">
    <source>
        <dbReference type="PROSITE-ProRule" id="PRU01240"/>
    </source>
</evidence>
<dbReference type="InterPro" id="IPR023827">
    <property type="entry name" value="Peptidase_S8_Asp-AS"/>
</dbReference>
<comment type="similarity">
    <text evidence="1 5 6">Belongs to the peptidase S8 family.</text>
</comment>
<feature type="domain" description="Peptidase S8/S53" evidence="7">
    <location>
        <begin position="112"/>
        <end position="340"/>
    </location>
</feature>
<evidence type="ECO:0000256" key="6">
    <source>
        <dbReference type="RuleBase" id="RU003355"/>
    </source>
</evidence>
<dbReference type="InterPro" id="IPR022398">
    <property type="entry name" value="Peptidase_S8_His-AS"/>
</dbReference>
<dbReference type="InterPro" id="IPR000209">
    <property type="entry name" value="Peptidase_S8/S53_dom"/>
</dbReference>
<dbReference type="PROSITE" id="PS51892">
    <property type="entry name" value="SUBTILASE"/>
    <property type="match status" value="1"/>
</dbReference>
<keyword evidence="2 5" id="KW-0645">Protease</keyword>
<dbReference type="OrthoDB" id="19448at2759"/>
<evidence type="ECO:0000256" key="1">
    <source>
        <dbReference type="ARBA" id="ARBA00011073"/>
    </source>
</evidence>
<dbReference type="AlphaFoldDB" id="A0A9W8MVC0"/>
<keyword evidence="3 5" id="KW-0378">Hydrolase</keyword>
<feature type="active site" description="Charge relay system" evidence="5">
    <location>
        <position position="121"/>
    </location>
</feature>
<evidence type="ECO:0000313" key="8">
    <source>
        <dbReference type="EMBL" id="KAJ3508472.1"/>
    </source>
</evidence>
<dbReference type="PROSITE" id="PS00137">
    <property type="entry name" value="SUBTILASE_HIS"/>
    <property type="match status" value="1"/>
</dbReference>
<name>A0A9W8MVC0_9AGAR</name>
<evidence type="ECO:0000256" key="4">
    <source>
        <dbReference type="ARBA" id="ARBA00022825"/>
    </source>
</evidence>
<sequence length="361" mass="36612">MAKRPVDTSSKVKPGSILLDVLTELGLEPSKITRWDNMGGFAAHLSADQLHAVRASDKIESICEDGIMKIGGATVTQTDAPWGLQRISQKAKLSSTSASALNYKYTYDSSGGEGVDVYVVDTGINIAHVDFGGRASWGATFGGYANADGNGHGTHVAGTAGGTRFGVAKSAKLIAVKVLSDSGSGSVSDIISGLNWVMNKAKSTGRPSVMNLSLGGGASSALDNAVASLTKAGVHVVVAAGNSNVDAANTSPARAPSAIAVGATTIADARASFSNYGSVVSVFAPGANIISDWINSTTATNTLSGTSMASPHVAGLVAYFVKKDGNITPAAMRTKIQNLAIRNAISGIPSGTVNLLANNNS</sequence>
<dbReference type="InterPro" id="IPR050131">
    <property type="entry name" value="Peptidase_S8_subtilisin-like"/>
</dbReference>
<dbReference type="PROSITE" id="PS00136">
    <property type="entry name" value="SUBTILASE_ASP"/>
    <property type="match status" value="1"/>
</dbReference>
<gene>
    <name evidence="8" type="ORF">NLJ89_g5739</name>
</gene>
<dbReference type="InterPro" id="IPR023828">
    <property type="entry name" value="Peptidase_S8_Ser-AS"/>
</dbReference>
<dbReference type="Gene3D" id="3.40.50.200">
    <property type="entry name" value="Peptidase S8/S53 domain"/>
    <property type="match status" value="1"/>
</dbReference>
<dbReference type="CDD" id="cd04077">
    <property type="entry name" value="Peptidases_S8_PCSK9_ProteinaseK_like"/>
    <property type="match status" value="1"/>
</dbReference>
<dbReference type="InterPro" id="IPR015500">
    <property type="entry name" value="Peptidase_S8_subtilisin-rel"/>
</dbReference>
<dbReference type="GO" id="GO:0005615">
    <property type="term" value="C:extracellular space"/>
    <property type="evidence" value="ECO:0007669"/>
    <property type="project" value="TreeGrafter"/>
</dbReference>
<organism evidence="8 9">
    <name type="scientific">Agrocybe chaxingu</name>
    <dbReference type="NCBI Taxonomy" id="84603"/>
    <lineage>
        <taxon>Eukaryota</taxon>
        <taxon>Fungi</taxon>
        <taxon>Dikarya</taxon>
        <taxon>Basidiomycota</taxon>
        <taxon>Agaricomycotina</taxon>
        <taxon>Agaricomycetes</taxon>
        <taxon>Agaricomycetidae</taxon>
        <taxon>Agaricales</taxon>
        <taxon>Agaricineae</taxon>
        <taxon>Strophariaceae</taxon>
        <taxon>Agrocybe</taxon>
    </lineage>
</organism>
<dbReference type="GO" id="GO:0006508">
    <property type="term" value="P:proteolysis"/>
    <property type="evidence" value="ECO:0007669"/>
    <property type="project" value="UniProtKB-KW"/>
</dbReference>
<feature type="active site" description="Charge relay system" evidence="5">
    <location>
        <position position="152"/>
    </location>
</feature>
<evidence type="ECO:0000256" key="2">
    <source>
        <dbReference type="ARBA" id="ARBA00022670"/>
    </source>
</evidence>
<evidence type="ECO:0000313" key="9">
    <source>
        <dbReference type="Proteomes" id="UP001148786"/>
    </source>
</evidence>
<dbReference type="Proteomes" id="UP001148786">
    <property type="component" value="Unassembled WGS sequence"/>
</dbReference>
<feature type="active site" description="Charge relay system" evidence="5">
    <location>
        <position position="307"/>
    </location>
</feature>
<evidence type="ECO:0000256" key="3">
    <source>
        <dbReference type="ARBA" id="ARBA00022801"/>
    </source>
</evidence>
<dbReference type="PANTHER" id="PTHR43806:SF11">
    <property type="entry name" value="CEREVISIN-RELATED"/>
    <property type="match status" value="1"/>
</dbReference>
<protein>
    <recommendedName>
        <fullName evidence="7">Peptidase S8/S53 domain-containing protein</fullName>
    </recommendedName>
</protein>
<keyword evidence="9" id="KW-1185">Reference proteome</keyword>
<dbReference type="InterPro" id="IPR034193">
    <property type="entry name" value="PCSK9_ProteinaseK-like"/>
</dbReference>
<accession>A0A9W8MVC0</accession>